<dbReference type="InParanoid" id="A0A3N4M187"/>
<feature type="compositionally biased region" description="Polar residues" evidence="1">
    <location>
        <begin position="91"/>
        <end position="102"/>
    </location>
</feature>
<keyword evidence="3" id="KW-1185">Reference proteome</keyword>
<protein>
    <submittedName>
        <fullName evidence="2">Uncharacterized protein</fullName>
    </submittedName>
</protein>
<feature type="compositionally biased region" description="Low complexity" evidence="1">
    <location>
        <begin position="57"/>
        <end position="68"/>
    </location>
</feature>
<reference evidence="2 3" key="1">
    <citation type="journal article" date="2018" name="Nat. Ecol. Evol.">
        <title>Pezizomycetes genomes reveal the molecular basis of ectomycorrhizal truffle lifestyle.</title>
        <authorList>
            <person name="Murat C."/>
            <person name="Payen T."/>
            <person name="Noel B."/>
            <person name="Kuo A."/>
            <person name="Morin E."/>
            <person name="Chen J."/>
            <person name="Kohler A."/>
            <person name="Krizsan K."/>
            <person name="Balestrini R."/>
            <person name="Da Silva C."/>
            <person name="Montanini B."/>
            <person name="Hainaut M."/>
            <person name="Levati E."/>
            <person name="Barry K.W."/>
            <person name="Belfiori B."/>
            <person name="Cichocki N."/>
            <person name="Clum A."/>
            <person name="Dockter R.B."/>
            <person name="Fauchery L."/>
            <person name="Guy J."/>
            <person name="Iotti M."/>
            <person name="Le Tacon F."/>
            <person name="Lindquist E.A."/>
            <person name="Lipzen A."/>
            <person name="Malagnac F."/>
            <person name="Mello A."/>
            <person name="Molinier V."/>
            <person name="Miyauchi S."/>
            <person name="Poulain J."/>
            <person name="Riccioni C."/>
            <person name="Rubini A."/>
            <person name="Sitrit Y."/>
            <person name="Splivallo R."/>
            <person name="Traeger S."/>
            <person name="Wang M."/>
            <person name="Zifcakova L."/>
            <person name="Wipf D."/>
            <person name="Zambonelli A."/>
            <person name="Paolocci F."/>
            <person name="Nowrousian M."/>
            <person name="Ottonello S."/>
            <person name="Baldrian P."/>
            <person name="Spatafora J.W."/>
            <person name="Henrissat B."/>
            <person name="Nagy L.G."/>
            <person name="Aury J.M."/>
            <person name="Wincker P."/>
            <person name="Grigoriev I.V."/>
            <person name="Bonfante P."/>
            <person name="Martin F.M."/>
        </authorList>
    </citation>
    <scope>NUCLEOTIDE SEQUENCE [LARGE SCALE GENOMIC DNA]</scope>
    <source>
        <strain evidence="2 3">ATCC MYA-4762</strain>
    </source>
</reference>
<feature type="compositionally biased region" description="Basic and acidic residues" evidence="1">
    <location>
        <begin position="11"/>
        <end position="20"/>
    </location>
</feature>
<sequence>MTATTIIVPIHPDDQSHDLRAPNIPKKRFKCHLFRPSPTQPTPPNPARTHPPPPSPQNNTSTPSLPTTGAEYPTPVHAATSPNPGGWPYTDMSSTSRRNSSLRAALTPESRRWGSISVISVGSDLRPQECWDADNGMRVCERAFRQGEEGGYLSSEKVWGKGDGRWDVLVDEVVGRWEGQGEEEKGIGEGSGWELFDEVGSEAGELVDVDWDGILSPSSSGEVEIDGDADERGTVASEWTECGTEF</sequence>
<feature type="compositionally biased region" description="Pro residues" evidence="1">
    <location>
        <begin position="38"/>
        <end position="56"/>
    </location>
</feature>
<dbReference type="AlphaFoldDB" id="A0A3N4M187"/>
<dbReference type="OrthoDB" id="10494786at2759"/>
<accession>A0A3N4M187</accession>
<evidence type="ECO:0000313" key="3">
    <source>
        <dbReference type="Proteomes" id="UP000267821"/>
    </source>
</evidence>
<feature type="region of interest" description="Disordered" evidence="1">
    <location>
        <begin position="1"/>
        <end position="106"/>
    </location>
</feature>
<organism evidence="2 3">
    <name type="scientific">Terfezia boudieri ATCC MYA-4762</name>
    <dbReference type="NCBI Taxonomy" id="1051890"/>
    <lineage>
        <taxon>Eukaryota</taxon>
        <taxon>Fungi</taxon>
        <taxon>Dikarya</taxon>
        <taxon>Ascomycota</taxon>
        <taxon>Pezizomycotina</taxon>
        <taxon>Pezizomycetes</taxon>
        <taxon>Pezizales</taxon>
        <taxon>Pezizaceae</taxon>
        <taxon>Terfezia</taxon>
    </lineage>
</organism>
<dbReference type="EMBL" id="ML121528">
    <property type="protein sequence ID" value="RPB28933.1"/>
    <property type="molecule type" value="Genomic_DNA"/>
</dbReference>
<proteinExistence type="predicted"/>
<evidence type="ECO:0000256" key="1">
    <source>
        <dbReference type="SAM" id="MobiDB-lite"/>
    </source>
</evidence>
<gene>
    <name evidence="2" type="ORF">L211DRAFT_844973</name>
</gene>
<evidence type="ECO:0000313" key="2">
    <source>
        <dbReference type="EMBL" id="RPB28933.1"/>
    </source>
</evidence>
<dbReference type="Proteomes" id="UP000267821">
    <property type="component" value="Unassembled WGS sequence"/>
</dbReference>
<name>A0A3N4M187_9PEZI</name>